<dbReference type="Proteomes" id="UP001602245">
    <property type="component" value="Unassembled WGS sequence"/>
</dbReference>
<keyword evidence="5" id="KW-1185">Reference proteome</keyword>
<dbReference type="PANTHER" id="PTHR30328:SF54">
    <property type="entry name" value="HTH-TYPE TRANSCRIPTIONAL REPRESSOR SCO4008"/>
    <property type="match status" value="1"/>
</dbReference>
<dbReference type="PRINTS" id="PR00455">
    <property type="entry name" value="HTHTETR"/>
</dbReference>
<dbReference type="SUPFAM" id="SSF48498">
    <property type="entry name" value="Tetracyclin repressor-like, C-terminal domain"/>
    <property type="match status" value="1"/>
</dbReference>
<feature type="DNA-binding region" description="H-T-H motif" evidence="2">
    <location>
        <begin position="30"/>
        <end position="49"/>
    </location>
</feature>
<organism evidence="4 5">
    <name type="scientific">Paractinoplanes globisporus</name>
    <dbReference type="NCBI Taxonomy" id="113565"/>
    <lineage>
        <taxon>Bacteria</taxon>
        <taxon>Bacillati</taxon>
        <taxon>Actinomycetota</taxon>
        <taxon>Actinomycetes</taxon>
        <taxon>Micromonosporales</taxon>
        <taxon>Micromonosporaceae</taxon>
        <taxon>Paractinoplanes</taxon>
    </lineage>
</organism>
<dbReference type="RefSeq" id="WP_040433886.1">
    <property type="nucleotide sequence ID" value="NZ_JBIAZU010000008.1"/>
</dbReference>
<feature type="domain" description="HTH tetR-type" evidence="3">
    <location>
        <begin position="7"/>
        <end position="67"/>
    </location>
</feature>
<dbReference type="SUPFAM" id="SSF46689">
    <property type="entry name" value="Homeodomain-like"/>
    <property type="match status" value="1"/>
</dbReference>
<evidence type="ECO:0000313" key="5">
    <source>
        <dbReference type="Proteomes" id="UP001602245"/>
    </source>
</evidence>
<dbReference type="EMBL" id="JBIAZU010000008">
    <property type="protein sequence ID" value="MFF5296186.1"/>
    <property type="molecule type" value="Genomic_DNA"/>
</dbReference>
<dbReference type="PANTHER" id="PTHR30328">
    <property type="entry name" value="TRANSCRIPTIONAL REPRESSOR"/>
    <property type="match status" value="1"/>
</dbReference>
<proteinExistence type="predicted"/>
<dbReference type="InterPro" id="IPR009057">
    <property type="entry name" value="Homeodomain-like_sf"/>
</dbReference>
<reference evidence="4 5" key="1">
    <citation type="submission" date="2024-10" db="EMBL/GenBank/DDBJ databases">
        <title>The Natural Products Discovery Center: Release of the First 8490 Sequenced Strains for Exploring Actinobacteria Biosynthetic Diversity.</title>
        <authorList>
            <person name="Kalkreuter E."/>
            <person name="Kautsar S.A."/>
            <person name="Yang D."/>
            <person name="Bader C.D."/>
            <person name="Teijaro C.N."/>
            <person name="Fluegel L."/>
            <person name="Davis C.M."/>
            <person name="Simpson J.R."/>
            <person name="Lauterbach L."/>
            <person name="Steele A.D."/>
            <person name="Gui C."/>
            <person name="Meng S."/>
            <person name="Li G."/>
            <person name="Viehrig K."/>
            <person name="Ye F."/>
            <person name="Su P."/>
            <person name="Kiefer A.F."/>
            <person name="Nichols A."/>
            <person name="Cepeda A.J."/>
            <person name="Yan W."/>
            <person name="Fan B."/>
            <person name="Jiang Y."/>
            <person name="Adhikari A."/>
            <person name="Zheng C.-J."/>
            <person name="Schuster L."/>
            <person name="Cowan T.M."/>
            <person name="Smanski M.J."/>
            <person name="Chevrette M.G."/>
            <person name="De Carvalho L.P.S."/>
            <person name="Shen B."/>
        </authorList>
    </citation>
    <scope>NUCLEOTIDE SEQUENCE [LARGE SCALE GENOMIC DNA]</scope>
    <source>
        <strain evidence="4 5">NPDC000087</strain>
    </source>
</reference>
<dbReference type="InterPro" id="IPR041467">
    <property type="entry name" value="Sco4008_C"/>
</dbReference>
<evidence type="ECO:0000259" key="3">
    <source>
        <dbReference type="PROSITE" id="PS50977"/>
    </source>
</evidence>
<dbReference type="Gene3D" id="1.10.357.10">
    <property type="entry name" value="Tetracycline Repressor, domain 2"/>
    <property type="match status" value="1"/>
</dbReference>
<comment type="caution">
    <text evidence="4">The sequence shown here is derived from an EMBL/GenBank/DDBJ whole genome shotgun (WGS) entry which is preliminary data.</text>
</comment>
<keyword evidence="1 2" id="KW-0238">DNA-binding</keyword>
<protein>
    <submittedName>
        <fullName evidence="4">TetR family transcriptional regulator</fullName>
    </submittedName>
</protein>
<evidence type="ECO:0000313" key="4">
    <source>
        <dbReference type="EMBL" id="MFF5296186.1"/>
    </source>
</evidence>
<evidence type="ECO:0000256" key="2">
    <source>
        <dbReference type="PROSITE-ProRule" id="PRU00335"/>
    </source>
</evidence>
<name>A0ABW6WSA1_9ACTN</name>
<accession>A0ABW6WSA1</accession>
<dbReference type="Pfam" id="PF00440">
    <property type="entry name" value="TetR_N"/>
    <property type="match status" value="1"/>
</dbReference>
<gene>
    <name evidence="4" type="ORF">ACFY35_42700</name>
</gene>
<dbReference type="InterPro" id="IPR036271">
    <property type="entry name" value="Tet_transcr_reg_TetR-rel_C_sf"/>
</dbReference>
<evidence type="ECO:0000256" key="1">
    <source>
        <dbReference type="ARBA" id="ARBA00023125"/>
    </source>
</evidence>
<dbReference type="PROSITE" id="PS50977">
    <property type="entry name" value="HTH_TETR_2"/>
    <property type="match status" value="1"/>
</dbReference>
<dbReference type="InterPro" id="IPR050109">
    <property type="entry name" value="HTH-type_TetR-like_transc_reg"/>
</dbReference>
<dbReference type="Pfam" id="PF17926">
    <property type="entry name" value="TetR_C_21"/>
    <property type="match status" value="1"/>
</dbReference>
<dbReference type="InterPro" id="IPR001647">
    <property type="entry name" value="HTH_TetR"/>
</dbReference>
<sequence>MRTRDPEGKKQQLFDAALAEFAEFGVAGARVDRLARRAGISPGLVYSFYKGKAELFDAVFDHIVELTVATVPIDPDRLPDYAGDLHDAGAAHPEVLRFLVWYHLERGEVAQRAAVTTAMAEKVEAIAGAQRRGTVNPAVPAEQLLALVLAIANMWHQPGEDLRRLVPEPRRRAVVTEAVARLVSP</sequence>